<dbReference type="AlphaFoldDB" id="S4P3S1"/>
<dbReference type="EMBL" id="GAIX01006319">
    <property type="protein sequence ID" value="JAA86241.1"/>
    <property type="molecule type" value="Transcribed_RNA"/>
</dbReference>
<protein>
    <submittedName>
        <fullName evidence="2">Uncharacterized protein</fullName>
    </submittedName>
</protein>
<accession>S4P3S1</accession>
<keyword evidence="1" id="KW-0472">Membrane</keyword>
<keyword evidence="1" id="KW-1133">Transmembrane helix</keyword>
<name>S4P3S1_9NEOP</name>
<feature type="non-terminal residue" evidence="2">
    <location>
        <position position="94"/>
    </location>
</feature>
<evidence type="ECO:0000313" key="2">
    <source>
        <dbReference type="EMBL" id="JAA86241.1"/>
    </source>
</evidence>
<sequence length="94" mass="10388">MALKRSILTLQSERQTKRDSFINNTRARITYNGDKTKCLVSVFTELVYQRGWGRGPALAAHFLAFFLGDGALPLALFDIFDFLPLGSPSSSSSS</sequence>
<organism evidence="2">
    <name type="scientific">Pararge aegeria</name>
    <name type="common">speckled wood butterfly</name>
    <dbReference type="NCBI Taxonomy" id="116150"/>
    <lineage>
        <taxon>Eukaryota</taxon>
        <taxon>Metazoa</taxon>
        <taxon>Ecdysozoa</taxon>
        <taxon>Arthropoda</taxon>
        <taxon>Hexapoda</taxon>
        <taxon>Insecta</taxon>
        <taxon>Pterygota</taxon>
        <taxon>Neoptera</taxon>
        <taxon>Endopterygota</taxon>
        <taxon>Lepidoptera</taxon>
        <taxon>Glossata</taxon>
        <taxon>Ditrysia</taxon>
        <taxon>Papilionoidea</taxon>
        <taxon>Nymphalidae</taxon>
        <taxon>Satyrinae</taxon>
        <taxon>Satyrini</taxon>
        <taxon>Parargina</taxon>
        <taxon>Pararge</taxon>
    </lineage>
</organism>
<feature type="transmembrane region" description="Helical" evidence="1">
    <location>
        <begin position="58"/>
        <end position="80"/>
    </location>
</feature>
<proteinExistence type="predicted"/>
<reference evidence="2" key="2">
    <citation type="submission" date="2013-05" db="EMBL/GenBank/DDBJ databases">
        <authorList>
            <person name="Carter J.-M."/>
            <person name="Baker S.C."/>
            <person name="Pink R."/>
            <person name="Carter D.R.F."/>
            <person name="Collins A."/>
            <person name="Tomlin J."/>
            <person name="Gibbs M."/>
            <person name="Breuker C.J."/>
        </authorList>
    </citation>
    <scope>NUCLEOTIDE SEQUENCE</scope>
    <source>
        <tissue evidence="2">Ovary</tissue>
    </source>
</reference>
<keyword evidence="1" id="KW-0812">Transmembrane</keyword>
<reference evidence="2" key="1">
    <citation type="journal article" date="2013" name="BMC Genomics">
        <title>Unscrambling butterfly oogenesis.</title>
        <authorList>
            <person name="Carter J.M."/>
            <person name="Baker S.C."/>
            <person name="Pink R."/>
            <person name="Carter D.R."/>
            <person name="Collins A."/>
            <person name="Tomlin J."/>
            <person name="Gibbs M."/>
            <person name="Breuker C.J."/>
        </authorList>
    </citation>
    <scope>NUCLEOTIDE SEQUENCE</scope>
    <source>
        <tissue evidence="2">Ovary</tissue>
    </source>
</reference>
<evidence type="ECO:0000256" key="1">
    <source>
        <dbReference type="SAM" id="Phobius"/>
    </source>
</evidence>